<name>A0A1G2HHQ0_9BACT</name>
<dbReference type="AlphaFoldDB" id="A0A1G2HHQ0"/>
<proteinExistence type="predicted"/>
<evidence type="ECO:0000313" key="1">
    <source>
        <dbReference type="EMBL" id="OGZ61418.1"/>
    </source>
</evidence>
<dbReference type="EMBL" id="MHOK01000023">
    <property type="protein sequence ID" value="OGZ61418.1"/>
    <property type="molecule type" value="Genomic_DNA"/>
</dbReference>
<protein>
    <submittedName>
        <fullName evidence="1">Uncharacterized protein</fullName>
    </submittedName>
</protein>
<organism evidence="1 2">
    <name type="scientific">Candidatus Spechtbacteria bacterium RIFCSPLOWO2_12_FULL_38_22</name>
    <dbReference type="NCBI Taxonomy" id="1802165"/>
    <lineage>
        <taxon>Bacteria</taxon>
        <taxon>Candidatus Spechtiibacteriota</taxon>
    </lineage>
</organism>
<gene>
    <name evidence="1" type="ORF">A3F94_00485</name>
</gene>
<comment type="caution">
    <text evidence="1">The sequence shown here is derived from an EMBL/GenBank/DDBJ whole genome shotgun (WGS) entry which is preliminary data.</text>
</comment>
<dbReference type="STRING" id="1802165.A3F94_00485"/>
<dbReference type="Proteomes" id="UP000176770">
    <property type="component" value="Unassembled WGS sequence"/>
</dbReference>
<evidence type="ECO:0000313" key="2">
    <source>
        <dbReference type="Proteomes" id="UP000176770"/>
    </source>
</evidence>
<sequence>MNKTILHRSLSKGRWQELTLVEQLGNIGSEVSRAKNWQGKDNKLFNGAVDRALELFDLTLEDNRWKGRILEIARAREVFVDAVYGGKEYKSSLEDLMPYFDQFAYVASLLRSVKVFTAPR</sequence>
<reference evidence="1 2" key="1">
    <citation type="journal article" date="2016" name="Nat. Commun.">
        <title>Thousands of microbial genomes shed light on interconnected biogeochemical processes in an aquifer system.</title>
        <authorList>
            <person name="Anantharaman K."/>
            <person name="Brown C.T."/>
            <person name="Hug L.A."/>
            <person name="Sharon I."/>
            <person name="Castelle C.J."/>
            <person name="Probst A.J."/>
            <person name="Thomas B.C."/>
            <person name="Singh A."/>
            <person name="Wilkins M.J."/>
            <person name="Karaoz U."/>
            <person name="Brodie E.L."/>
            <person name="Williams K.H."/>
            <person name="Hubbard S.S."/>
            <person name="Banfield J.F."/>
        </authorList>
    </citation>
    <scope>NUCLEOTIDE SEQUENCE [LARGE SCALE GENOMIC DNA]</scope>
</reference>
<accession>A0A1G2HHQ0</accession>